<dbReference type="PANTHER" id="PTHR39599:SF1">
    <property type="entry name" value="GPI-ANCHORED PROTEIN (EUROFUNG)"/>
    <property type="match status" value="1"/>
</dbReference>
<evidence type="ECO:0000256" key="2">
    <source>
        <dbReference type="SAM" id="SignalP"/>
    </source>
</evidence>
<keyword evidence="2" id="KW-0732">Signal</keyword>
<dbReference type="OrthoDB" id="5410926at2759"/>
<name>A0A370U2U6_9HELO</name>
<proteinExistence type="predicted"/>
<feature type="chain" id="PRO_5017035610" evidence="2">
    <location>
        <begin position="22"/>
        <end position="304"/>
    </location>
</feature>
<evidence type="ECO:0000313" key="3">
    <source>
        <dbReference type="EMBL" id="RDL42107.1"/>
    </source>
</evidence>
<dbReference type="AlphaFoldDB" id="A0A370U2U6"/>
<reference evidence="3 4" key="1">
    <citation type="journal article" date="2018" name="IMA Fungus">
        <title>IMA Genome-F 9: Draft genome sequence of Annulohypoxylon stygium, Aspergillus mulundensis, Berkeleyomyces basicola (syn. Thielaviopsis basicola), Ceratocystis smalleyi, two Cercospora beticola strains, Coleophoma cylindrospora, Fusarium fracticaudum, Phialophora cf. hyalina, and Morchella septimelata.</title>
        <authorList>
            <person name="Wingfield B.D."/>
            <person name="Bills G.F."/>
            <person name="Dong Y."/>
            <person name="Huang W."/>
            <person name="Nel W.J."/>
            <person name="Swalarsk-Parry B.S."/>
            <person name="Vaghefi N."/>
            <person name="Wilken P.M."/>
            <person name="An Z."/>
            <person name="de Beer Z.W."/>
            <person name="De Vos L."/>
            <person name="Chen L."/>
            <person name="Duong T.A."/>
            <person name="Gao Y."/>
            <person name="Hammerbacher A."/>
            <person name="Kikkert J.R."/>
            <person name="Li Y."/>
            <person name="Li H."/>
            <person name="Li K."/>
            <person name="Li Q."/>
            <person name="Liu X."/>
            <person name="Ma X."/>
            <person name="Naidoo K."/>
            <person name="Pethybridge S.J."/>
            <person name="Sun J."/>
            <person name="Steenkamp E.T."/>
            <person name="van der Nest M.A."/>
            <person name="van Wyk S."/>
            <person name="Wingfield M.J."/>
            <person name="Xiong C."/>
            <person name="Yue Q."/>
            <person name="Zhang X."/>
        </authorList>
    </citation>
    <scope>NUCLEOTIDE SEQUENCE [LARGE SCALE GENOMIC DNA]</scope>
    <source>
        <strain evidence="3 4">BP 5553</strain>
    </source>
</reference>
<dbReference type="Proteomes" id="UP000254866">
    <property type="component" value="Unassembled WGS sequence"/>
</dbReference>
<sequence>MLSSTLAASFFLLPISISISALQIPSIFAPFLEPHSESLLISNETLQLDTRELLKRDGNCPANYNSCSTLSAAYGGACCTPGSVCTTDHARNIACCPVGAACTGTIARPTGTTSAEVSTTGGAIIGGSTTGPGLTATPTSGRSSSATGQSTIAPTAAPSVVPNSFFPFPYIATTYPNSVACNSAYEACQKNFAACTADLQGGAGSGFGVTIVAPEGGVTVAPATILNVGPASATSICNSLSQVACYNIQSTNCAQFGTGGSGGSFVVDATGKNGAARARQTPGCMARAGVVAGVGLGIAGQIIY</sequence>
<evidence type="ECO:0000313" key="4">
    <source>
        <dbReference type="Proteomes" id="UP000254866"/>
    </source>
</evidence>
<dbReference type="PANTHER" id="PTHR39599">
    <property type="entry name" value="GPI-ANCHORED PROTEIN (EUROFUNG)-RELATED-RELATED"/>
    <property type="match status" value="1"/>
</dbReference>
<protein>
    <submittedName>
        <fullName evidence="3">Uncharacterized protein</fullName>
    </submittedName>
</protein>
<dbReference type="GeneID" id="43594935"/>
<feature type="signal peptide" evidence="2">
    <location>
        <begin position="1"/>
        <end position="21"/>
    </location>
</feature>
<evidence type="ECO:0000256" key="1">
    <source>
        <dbReference type="SAM" id="MobiDB-lite"/>
    </source>
</evidence>
<feature type="region of interest" description="Disordered" evidence="1">
    <location>
        <begin position="127"/>
        <end position="151"/>
    </location>
</feature>
<comment type="caution">
    <text evidence="3">The sequence shown here is derived from an EMBL/GenBank/DDBJ whole genome shotgun (WGS) entry which is preliminary data.</text>
</comment>
<organism evidence="3 4">
    <name type="scientific">Venustampulla echinocandica</name>
    <dbReference type="NCBI Taxonomy" id="2656787"/>
    <lineage>
        <taxon>Eukaryota</taxon>
        <taxon>Fungi</taxon>
        <taxon>Dikarya</taxon>
        <taxon>Ascomycota</taxon>
        <taxon>Pezizomycotina</taxon>
        <taxon>Leotiomycetes</taxon>
        <taxon>Helotiales</taxon>
        <taxon>Pleuroascaceae</taxon>
        <taxon>Venustampulla</taxon>
    </lineage>
</organism>
<feature type="compositionally biased region" description="Polar residues" evidence="1">
    <location>
        <begin position="136"/>
        <end position="151"/>
    </location>
</feature>
<keyword evidence="4" id="KW-1185">Reference proteome</keyword>
<dbReference type="EMBL" id="NPIC01000001">
    <property type="protein sequence ID" value="RDL42107.1"/>
    <property type="molecule type" value="Genomic_DNA"/>
</dbReference>
<accession>A0A370U2U6</accession>
<gene>
    <name evidence="3" type="ORF">BP5553_02086</name>
</gene>
<dbReference type="RefSeq" id="XP_031874763.1">
    <property type="nucleotide sequence ID" value="XM_032010709.1"/>
</dbReference>